<dbReference type="PANTHER" id="PTHR47840">
    <property type="entry name" value="ZN(II)2CYS6 TRANSCRIPTION FACTOR (EUROFUNG)-RELATED"/>
    <property type="match status" value="1"/>
</dbReference>
<keyword evidence="3" id="KW-0539">Nucleus</keyword>
<dbReference type="EMBL" id="RZGK01000014">
    <property type="protein sequence ID" value="KAF9694131.1"/>
    <property type="molecule type" value="Genomic_DNA"/>
</dbReference>
<evidence type="ECO:0000313" key="6">
    <source>
        <dbReference type="Proteomes" id="UP000651452"/>
    </source>
</evidence>
<evidence type="ECO:0000259" key="4">
    <source>
        <dbReference type="SMART" id="SM00906"/>
    </source>
</evidence>
<dbReference type="GO" id="GO:0008270">
    <property type="term" value="F:zinc ion binding"/>
    <property type="evidence" value="ECO:0007669"/>
    <property type="project" value="InterPro"/>
</dbReference>
<proteinExistence type="predicted"/>
<keyword evidence="6" id="KW-1185">Reference proteome</keyword>
<keyword evidence="2" id="KW-0804">Transcription</keyword>
<dbReference type="OrthoDB" id="5392779at2759"/>
<dbReference type="CDD" id="cd12148">
    <property type="entry name" value="fungal_TF_MHR"/>
    <property type="match status" value="1"/>
</dbReference>
<evidence type="ECO:0000256" key="3">
    <source>
        <dbReference type="ARBA" id="ARBA00023242"/>
    </source>
</evidence>
<dbReference type="GO" id="GO:0003677">
    <property type="term" value="F:DNA binding"/>
    <property type="evidence" value="ECO:0007669"/>
    <property type="project" value="InterPro"/>
</dbReference>
<gene>
    <name evidence="5" type="ORF">EKO04_008053</name>
</gene>
<sequence length="597" mass="66658">MIQDRLEVRLGRVEDALDKLVGKDKNLAWRKTEPTEIVCISSTTPPDQILTPMSILHSSKTFSSSQYTGLAQELVRVWPVQHDIDRICDLPASLSTHLNMLFQVPSPASQSPQLPSTQQMLQLPPPGSHPVLIAQKLLILGSLLQGALSVFPETLRDHYLQISLTVVDTASRLVTTNEDLTSSVEGIACIMMEAMIQNHAGKLHRAWITLRRAISIAQLIGLHRNQNLAPNRFIDPGTRSNSDADHMCLHMVQMDRYLSLTLGLPYSSLECPVTAAALKVQPLDRMGRLQCAIAERIMRREGEEYTKVPEIDALLRQASNEMPPQWWLIPSLDEFHRGGQYPLHEVMRICYQLSHYHLLIRLHLPCLVSGDNRHNHGKITIVHASREILSRFIAFRAWTPGAFYCRGIDYLAFIALTAMCIAHIEVRSHADASTTSFLAHTHASDRGLMECAHQILKDMKNDEIAAKLSIMMQHLLDVETDAATGVGYSAIVTNRDDTAAECGGEAVDKDDRLHIHVPYFGTIKFQRKARVATESGLERLLHPPDTAVPNAAEQLFPEWDEEWSQPLDGLDDDWTLQNINGSLFSSLFGGLDDGTVG</sequence>
<dbReference type="InterPro" id="IPR007219">
    <property type="entry name" value="XnlR_reg_dom"/>
</dbReference>
<comment type="caution">
    <text evidence="5">The sequence shown here is derived from an EMBL/GenBank/DDBJ whole genome shotgun (WGS) entry which is preliminary data.</text>
</comment>
<evidence type="ECO:0000313" key="5">
    <source>
        <dbReference type="EMBL" id="KAF9694131.1"/>
    </source>
</evidence>
<name>A0A8H7MCF7_9PLEO</name>
<reference evidence="5" key="1">
    <citation type="submission" date="2018-12" db="EMBL/GenBank/DDBJ databases">
        <authorList>
            <person name="Syme R.A."/>
            <person name="Farfan-Caceres L."/>
            <person name="Lichtenzveig J."/>
        </authorList>
    </citation>
    <scope>NUCLEOTIDE SEQUENCE</scope>
    <source>
        <strain evidence="5">Al4</strain>
    </source>
</reference>
<organism evidence="5 6">
    <name type="scientific">Ascochyta lentis</name>
    <dbReference type="NCBI Taxonomy" id="205686"/>
    <lineage>
        <taxon>Eukaryota</taxon>
        <taxon>Fungi</taxon>
        <taxon>Dikarya</taxon>
        <taxon>Ascomycota</taxon>
        <taxon>Pezizomycotina</taxon>
        <taxon>Dothideomycetes</taxon>
        <taxon>Pleosporomycetidae</taxon>
        <taxon>Pleosporales</taxon>
        <taxon>Pleosporineae</taxon>
        <taxon>Didymellaceae</taxon>
        <taxon>Ascochyta</taxon>
    </lineage>
</organism>
<protein>
    <recommendedName>
        <fullName evidence="4">Xylanolytic transcriptional activator regulatory domain-containing protein</fullName>
    </recommendedName>
</protein>
<keyword evidence="1" id="KW-0805">Transcription regulation</keyword>
<feature type="domain" description="Xylanolytic transcriptional activator regulatory" evidence="4">
    <location>
        <begin position="206"/>
        <end position="285"/>
    </location>
</feature>
<evidence type="ECO:0000256" key="2">
    <source>
        <dbReference type="ARBA" id="ARBA00023163"/>
    </source>
</evidence>
<dbReference type="Proteomes" id="UP000651452">
    <property type="component" value="Unassembled WGS sequence"/>
</dbReference>
<dbReference type="PANTHER" id="PTHR47840:SF1">
    <property type="entry name" value="ZN(II)2CYS6 TRANSCRIPTION FACTOR (EUROFUNG)"/>
    <property type="match status" value="1"/>
</dbReference>
<dbReference type="GO" id="GO:0006351">
    <property type="term" value="P:DNA-templated transcription"/>
    <property type="evidence" value="ECO:0007669"/>
    <property type="project" value="InterPro"/>
</dbReference>
<accession>A0A8H7MCF7</accession>
<dbReference type="AlphaFoldDB" id="A0A8H7MCF7"/>
<evidence type="ECO:0000256" key="1">
    <source>
        <dbReference type="ARBA" id="ARBA00023015"/>
    </source>
</evidence>
<dbReference type="SMART" id="SM00906">
    <property type="entry name" value="Fungal_trans"/>
    <property type="match status" value="1"/>
</dbReference>
<reference evidence="5" key="2">
    <citation type="submission" date="2020-09" db="EMBL/GenBank/DDBJ databases">
        <title>Reference genome assembly for Australian Ascochyta lentis isolate Al4.</title>
        <authorList>
            <person name="Lee R.C."/>
            <person name="Farfan-Caceres L.M."/>
            <person name="Debler J.W."/>
            <person name="Williams A.H."/>
            <person name="Henares B.M."/>
        </authorList>
    </citation>
    <scope>NUCLEOTIDE SEQUENCE</scope>
    <source>
        <strain evidence="5">Al4</strain>
    </source>
</reference>